<dbReference type="OrthoDB" id="391137at2759"/>
<evidence type="ECO:0000256" key="1">
    <source>
        <dbReference type="SAM" id="SignalP"/>
    </source>
</evidence>
<name>A0A9P1BJC7_9DINO</name>
<evidence type="ECO:0000313" key="2">
    <source>
        <dbReference type="EMBL" id="CAI3974484.1"/>
    </source>
</evidence>
<sequence length="677" mass="76120">MRWMSLWLTWLGLAASGKVIPVMPEGPLFPDHDCLGVGVLNGIDWPHWLAIFEKGPRAWTSEGQRYFDIFMDGDEEAYDSWVEACPLGVLNGELALYYFSAVRGDTKVAASYRDIVSPKLAAMPLRTIIGSRWPLFLMLSSENLRKAPPPEGSPDVANDDAANCVHVDLPVLNWTKFQSLFWGEKNKVKDWMMGSIRYVYSWQMVHTPEEVLIECPLGYLTAVLIKAFTCATSESSCFHSFANQIEQFFVKEPDIVEVLAHSWWPLAMLLNHMTKATRHKYFLDFTEAELSGNLAAAHPGSVSSLGEIGRFLGTQDQASQSFRDLLSALPQLGRAPPEAPNLVYVTMIYGEKFNRHMRRFCSRARALGIPGERLILFTLDQQAYEMCLSENGGRCIRGSPGILNKFTLPLVCAHLGLDTVWIDLDVFLMVDPTPAIIAHAERGPYDILVSGSFEADCICNGIVYFRATPAVKDWLLGVLVWMYHHPYEHDQKTFSAFLNYTERVAQDPLDLPEIPPWDTLDPINQFVTPDIFEGNGWMGDLDKIIIYHFLNGESDTGSGLDPSGSWRKEYGRFTSDNETCEGNSCNTGGKVSLMDLFYGQTDEELYTTPMPAYENEAIRAALLSSRKAFRSTRLLGLPCGPMVGWEDQDEKLPPEVLQERLQKVRERAASERMKATS</sequence>
<evidence type="ECO:0000313" key="3">
    <source>
        <dbReference type="EMBL" id="CAL4761796.1"/>
    </source>
</evidence>
<protein>
    <submittedName>
        <fullName evidence="3">Vacuolar protein sorting-associated protein VTA1-like</fullName>
    </submittedName>
</protein>
<reference evidence="3 4" key="2">
    <citation type="submission" date="2024-05" db="EMBL/GenBank/DDBJ databases">
        <authorList>
            <person name="Chen Y."/>
            <person name="Shah S."/>
            <person name="Dougan E. K."/>
            <person name="Thang M."/>
            <person name="Chan C."/>
        </authorList>
    </citation>
    <scope>NUCLEOTIDE SEQUENCE [LARGE SCALE GENOMIC DNA]</scope>
</reference>
<keyword evidence="1" id="KW-0732">Signal</keyword>
<comment type="caution">
    <text evidence="2">The sequence shown here is derived from an EMBL/GenBank/DDBJ whole genome shotgun (WGS) entry which is preliminary data.</text>
</comment>
<dbReference type="EMBL" id="CAMXCT030000137">
    <property type="protein sequence ID" value="CAL4761796.1"/>
    <property type="molecule type" value="Genomic_DNA"/>
</dbReference>
<organism evidence="2">
    <name type="scientific">Cladocopium goreaui</name>
    <dbReference type="NCBI Taxonomy" id="2562237"/>
    <lineage>
        <taxon>Eukaryota</taxon>
        <taxon>Sar</taxon>
        <taxon>Alveolata</taxon>
        <taxon>Dinophyceae</taxon>
        <taxon>Suessiales</taxon>
        <taxon>Symbiodiniaceae</taxon>
        <taxon>Cladocopium</taxon>
    </lineage>
</organism>
<proteinExistence type="predicted"/>
<dbReference type="AlphaFoldDB" id="A0A9P1BJC7"/>
<feature type="signal peptide" evidence="1">
    <location>
        <begin position="1"/>
        <end position="16"/>
    </location>
</feature>
<reference evidence="2" key="1">
    <citation type="submission" date="2022-10" db="EMBL/GenBank/DDBJ databases">
        <authorList>
            <person name="Chen Y."/>
            <person name="Dougan E. K."/>
            <person name="Chan C."/>
            <person name="Rhodes N."/>
            <person name="Thang M."/>
        </authorList>
    </citation>
    <scope>NUCLEOTIDE SEQUENCE</scope>
</reference>
<dbReference type="EMBL" id="CAMXCT010000137">
    <property type="protein sequence ID" value="CAI3974484.1"/>
    <property type="molecule type" value="Genomic_DNA"/>
</dbReference>
<dbReference type="Proteomes" id="UP001152797">
    <property type="component" value="Unassembled WGS sequence"/>
</dbReference>
<keyword evidence="4" id="KW-1185">Reference proteome</keyword>
<dbReference type="EMBL" id="CAMXCT020000137">
    <property type="protein sequence ID" value="CAL1127859.1"/>
    <property type="molecule type" value="Genomic_DNA"/>
</dbReference>
<evidence type="ECO:0000313" key="4">
    <source>
        <dbReference type="Proteomes" id="UP001152797"/>
    </source>
</evidence>
<accession>A0A9P1BJC7</accession>
<feature type="chain" id="PRO_5043269504" evidence="1">
    <location>
        <begin position="17"/>
        <end position="677"/>
    </location>
</feature>
<gene>
    <name evidence="2" type="ORF">C1SCF055_LOCUS2881</name>
</gene>